<evidence type="ECO:0000256" key="2">
    <source>
        <dbReference type="ARBA" id="ARBA00010962"/>
    </source>
</evidence>
<protein>
    <submittedName>
        <fullName evidence="11">Beta-glucan synthesis-associated</fullName>
    </submittedName>
</protein>
<evidence type="ECO:0000256" key="5">
    <source>
        <dbReference type="ARBA" id="ARBA00022989"/>
    </source>
</evidence>
<keyword evidence="8" id="KW-0961">Cell wall biogenesis/degradation</keyword>
<dbReference type="PROSITE" id="PS51762">
    <property type="entry name" value="GH16_2"/>
    <property type="match status" value="1"/>
</dbReference>
<dbReference type="InParanoid" id="A0A286UR68"/>
<dbReference type="InterPro" id="IPR000757">
    <property type="entry name" value="Beta-glucanase-like"/>
</dbReference>
<evidence type="ECO:0000256" key="4">
    <source>
        <dbReference type="ARBA" id="ARBA00022968"/>
    </source>
</evidence>
<keyword evidence="3 9" id="KW-0812">Transmembrane</keyword>
<dbReference type="PANTHER" id="PTHR31361">
    <property type="entry name" value="BETA-GLUCAN SYNTHESIS-ASSOCIATED PROTEIN KRE6-RELATED"/>
    <property type="match status" value="1"/>
</dbReference>
<gene>
    <name evidence="11" type="ORF">PNOK_0203800</name>
</gene>
<sequence length="646" mass="70552">MHGVRVVDMGLSFRPRGKFDKALIIVADALMKILHQYDNTILGDEDNQIPPPSFRLSLPSCLLQDANSTIALTHPLLVLRQKASSLNLGETPYSAALHPSGASVAPSISDKFSLSPDPSSWGAAIEPTFVEPDDYLHNPDPRRDRKLDKGGSVFTGRGFANLGCLFILAAGLVTLFGGYPLIIHFTKKNLSTLGGFNIGGTNASGQIAAIGNFGLIDSDTPKDVYTKTSYIDGSTQLELVFSDEFEQDGRSFYPGDDPYWEAVDLHYWGTNNMEWYDPAAITTKGGALRITLSKKETHELDYQGGMMSTWNKFCFTGGLLEASVTLPGANNIVGLWPAVWAMGNLGRAGYGATLDGMWPYTYDACDVGTAPNQTRNGLPVAATENGDASYDGVLSYLPGQRLSRCTCPGESHPGPMHSDGTFVGRSAPEIDVFEAQITGDPLEGQVSQSGQWAPFNEAYEWFNTTENLIITDTDMTFLNTYKGGVYQQATSGVTTTNQQCYELTGGCFSVYGFEYKPGFDDAYIGWISDDKLAWQINAGGLAADTAVEISARPIPQEPMYILVNLGMSTNFGDVDLDHLTFPTTMSVDYVRVYQDPNNKNVGCDPQDFPTQSYINQYIEAYSNPNLTTWEDDFKQTRIKSSYLGDC</sequence>
<dbReference type="AlphaFoldDB" id="A0A286UR68"/>
<feature type="transmembrane region" description="Helical" evidence="9">
    <location>
        <begin position="159"/>
        <end position="182"/>
    </location>
</feature>
<dbReference type="SUPFAM" id="SSF49899">
    <property type="entry name" value="Concanavalin A-like lectins/glucanases"/>
    <property type="match status" value="1"/>
</dbReference>
<organism evidence="11 12">
    <name type="scientific">Pyrrhoderma noxium</name>
    <dbReference type="NCBI Taxonomy" id="2282107"/>
    <lineage>
        <taxon>Eukaryota</taxon>
        <taxon>Fungi</taxon>
        <taxon>Dikarya</taxon>
        <taxon>Basidiomycota</taxon>
        <taxon>Agaricomycotina</taxon>
        <taxon>Agaricomycetes</taxon>
        <taxon>Hymenochaetales</taxon>
        <taxon>Hymenochaetaceae</taxon>
        <taxon>Pyrrhoderma</taxon>
    </lineage>
</organism>
<comment type="subcellular location">
    <subcellularLocation>
        <location evidence="1">Membrane</location>
        <topology evidence="1">Single-pass type II membrane protein</topology>
    </subcellularLocation>
</comment>
<evidence type="ECO:0000256" key="9">
    <source>
        <dbReference type="SAM" id="Phobius"/>
    </source>
</evidence>
<dbReference type="FunCoup" id="A0A286UR68">
    <property type="interactions" value="76"/>
</dbReference>
<keyword evidence="5 9" id="KW-1133">Transmembrane helix</keyword>
<dbReference type="CDD" id="cd02180">
    <property type="entry name" value="GH16_fungal_KRE6_glucanase"/>
    <property type="match status" value="1"/>
</dbReference>
<dbReference type="InterPro" id="IPR005629">
    <property type="entry name" value="Skn1/Kre6/Sbg1"/>
</dbReference>
<evidence type="ECO:0000256" key="3">
    <source>
        <dbReference type="ARBA" id="ARBA00022692"/>
    </source>
</evidence>
<proteinExistence type="inferred from homology"/>
<dbReference type="FunFam" id="2.60.120.200:FF:000135">
    <property type="entry name" value="Related to KRE6-glucan synthase subunit"/>
    <property type="match status" value="1"/>
</dbReference>
<dbReference type="STRING" id="2282107.A0A286UR68"/>
<dbReference type="Pfam" id="PF03935">
    <property type="entry name" value="SKN1_KRE6_Sbg1"/>
    <property type="match status" value="1"/>
</dbReference>
<comment type="similarity">
    <text evidence="2">Belongs to the SKN1/KRE6 family.</text>
</comment>
<dbReference type="GO" id="GO:0015926">
    <property type="term" value="F:glucosidase activity"/>
    <property type="evidence" value="ECO:0007669"/>
    <property type="project" value="TreeGrafter"/>
</dbReference>
<keyword evidence="7" id="KW-0325">Glycoprotein</keyword>
<evidence type="ECO:0000259" key="10">
    <source>
        <dbReference type="PROSITE" id="PS51762"/>
    </source>
</evidence>
<dbReference type="InterPro" id="IPR013320">
    <property type="entry name" value="ConA-like_dom_sf"/>
</dbReference>
<dbReference type="GO" id="GO:0031505">
    <property type="term" value="P:fungal-type cell wall organization"/>
    <property type="evidence" value="ECO:0007669"/>
    <property type="project" value="TreeGrafter"/>
</dbReference>
<keyword evidence="6 9" id="KW-0472">Membrane</keyword>
<dbReference type="GO" id="GO:0006078">
    <property type="term" value="P:(1-&gt;6)-beta-D-glucan biosynthetic process"/>
    <property type="evidence" value="ECO:0007669"/>
    <property type="project" value="TreeGrafter"/>
</dbReference>
<dbReference type="FunFam" id="2.60.120.200:FF:000259">
    <property type="entry name" value="Chromosome 9, whole genome shotgun sequence"/>
    <property type="match status" value="1"/>
</dbReference>
<dbReference type="Gene3D" id="2.60.120.200">
    <property type="match status" value="2"/>
</dbReference>
<accession>A0A286UR68</accession>
<keyword evidence="4" id="KW-0735">Signal-anchor</keyword>
<evidence type="ECO:0000256" key="7">
    <source>
        <dbReference type="ARBA" id="ARBA00023180"/>
    </source>
</evidence>
<dbReference type="GO" id="GO:0005789">
    <property type="term" value="C:endoplasmic reticulum membrane"/>
    <property type="evidence" value="ECO:0007669"/>
    <property type="project" value="TreeGrafter"/>
</dbReference>
<evidence type="ECO:0000256" key="1">
    <source>
        <dbReference type="ARBA" id="ARBA00004606"/>
    </source>
</evidence>
<evidence type="ECO:0000256" key="8">
    <source>
        <dbReference type="ARBA" id="ARBA00023316"/>
    </source>
</evidence>
<keyword evidence="12" id="KW-1185">Reference proteome</keyword>
<dbReference type="PANTHER" id="PTHR31361:SF1">
    <property type="entry name" value="BETA-GLUCAN SYNTHESIS-ASSOCIATED PROTEIN KRE6-RELATED"/>
    <property type="match status" value="1"/>
</dbReference>
<comment type="caution">
    <text evidence="11">The sequence shown here is derived from an EMBL/GenBank/DDBJ whole genome shotgun (WGS) entry which is preliminary data.</text>
</comment>
<reference evidence="11 12" key="1">
    <citation type="journal article" date="2017" name="Mol. Ecol.">
        <title>Comparative and population genomic landscape of Phellinus noxius: A hypervariable fungus causing root rot in trees.</title>
        <authorList>
            <person name="Chung C.L."/>
            <person name="Lee T.J."/>
            <person name="Akiba M."/>
            <person name="Lee H.H."/>
            <person name="Kuo T.H."/>
            <person name="Liu D."/>
            <person name="Ke H.M."/>
            <person name="Yokoi T."/>
            <person name="Roa M.B."/>
            <person name="Lu M.J."/>
            <person name="Chang Y.Y."/>
            <person name="Ann P.J."/>
            <person name="Tsai J.N."/>
            <person name="Chen C.Y."/>
            <person name="Tzean S.S."/>
            <person name="Ota Y."/>
            <person name="Hattori T."/>
            <person name="Sahashi N."/>
            <person name="Liou R.F."/>
            <person name="Kikuchi T."/>
            <person name="Tsai I.J."/>
        </authorList>
    </citation>
    <scope>NUCLEOTIDE SEQUENCE [LARGE SCALE GENOMIC DNA]</scope>
    <source>
        <strain evidence="11 12">FFPRI411160</strain>
    </source>
</reference>
<dbReference type="OrthoDB" id="412647at2759"/>
<evidence type="ECO:0000313" key="12">
    <source>
        <dbReference type="Proteomes" id="UP000217199"/>
    </source>
</evidence>
<dbReference type="EMBL" id="NBII01000002">
    <property type="protein sequence ID" value="PAV22081.1"/>
    <property type="molecule type" value="Genomic_DNA"/>
</dbReference>
<evidence type="ECO:0000313" key="11">
    <source>
        <dbReference type="EMBL" id="PAV22081.1"/>
    </source>
</evidence>
<dbReference type="Proteomes" id="UP000217199">
    <property type="component" value="Unassembled WGS sequence"/>
</dbReference>
<evidence type="ECO:0000256" key="6">
    <source>
        <dbReference type="ARBA" id="ARBA00023136"/>
    </source>
</evidence>
<dbReference type="GO" id="GO:0005886">
    <property type="term" value="C:plasma membrane"/>
    <property type="evidence" value="ECO:0007669"/>
    <property type="project" value="TreeGrafter"/>
</dbReference>
<name>A0A286UR68_9AGAM</name>
<feature type="domain" description="GH16" evidence="10">
    <location>
        <begin position="228"/>
        <end position="598"/>
    </location>
</feature>